<evidence type="ECO:0000256" key="1">
    <source>
        <dbReference type="ARBA" id="ARBA00009477"/>
    </source>
</evidence>
<dbReference type="STRING" id="1470434.AZF00_08875"/>
<dbReference type="GO" id="GO:0046914">
    <property type="term" value="F:transition metal ion binding"/>
    <property type="evidence" value="ECO:0007669"/>
    <property type="project" value="TreeGrafter"/>
</dbReference>
<feature type="domain" description="Heavy metal binding" evidence="4">
    <location>
        <begin position="317"/>
        <end position="344"/>
    </location>
</feature>
<dbReference type="Pfam" id="PF25869">
    <property type="entry name" value="3HB_CusB"/>
    <property type="match status" value="1"/>
</dbReference>
<dbReference type="InterPro" id="IPR006143">
    <property type="entry name" value="RND_pump_MFP"/>
</dbReference>
<evidence type="ECO:0000313" key="9">
    <source>
        <dbReference type="Proteomes" id="UP000074119"/>
    </source>
</evidence>
<sequence length="675" mass="73481">MKQRLLVSIIIILVVALSYFSYVYRSSTDAFTQQMNDAKEYRTDDYHIAIAFKDDLPAVGNNTAILRLRDTKGNPIPEATIRGQAEMAAMGSMPSMRAPVVFNEVSPGLYTAEFDLAMRGEWPLKLQISKDNKSADLSFDMATGRSGLTISSGGVSMAGEMPVNDNQATFPSTSGVDLSLNKQGFYTVGKYLIKVALLENAKLRQGDNPLIITVQDRQNNTLNNLDVRLLVKSALEQSMTNPGTEGTPAQDNAALVTLLPSTDGRYHGTIVLPQAGDYDFAIDVSSELLGHGDLILTGQTGSSELHAATATPAGISHYTCSMHTSVRAAAPGSCPICGMDLVPVSKQQTQSGVISIDARRRQLIGVKTATAEYRELSKSITAVGRIAYDQHSASEINLKFDTWIGELKADFIGARVERGQVLFTVYSPELLSAQQEYLETRGRLASRGSDDSLLKAARSRLSLWDISSADIRALEQRGRPIEFLPIYAEKSGVVVNKSIVSGSYAKAGSTLLQLADLSTVWVEAEVYEADLPLLEKGMSATVSMQNLSDREYSAKIDYIYPSVNPLTRTTRIRLILDNSDGELRPDMYAQVHFSRKLGKRLWVPDEAVMIAGETRVVFVDLGSEGKIKPVLVNTGQRTKGWIEITEGLSGGEQVITSGNFLIAAEAKLKTGIAQW</sequence>
<evidence type="ECO:0000313" key="8">
    <source>
        <dbReference type="EMBL" id="AMO68408.1"/>
    </source>
</evidence>
<dbReference type="InterPro" id="IPR058792">
    <property type="entry name" value="Beta-barrel_RND_2"/>
</dbReference>
<feature type="domain" description="YtkA-like" evidence="3">
    <location>
        <begin position="44"/>
        <end position="126"/>
    </location>
</feature>
<dbReference type="AlphaFoldDB" id="A0A127M588"/>
<dbReference type="PANTHER" id="PTHR30097">
    <property type="entry name" value="CATION EFFLUX SYSTEM PROTEIN CUSB"/>
    <property type="match status" value="1"/>
</dbReference>
<dbReference type="InterPro" id="IPR045800">
    <property type="entry name" value="HMBD"/>
</dbReference>
<dbReference type="GO" id="GO:0060003">
    <property type="term" value="P:copper ion export"/>
    <property type="evidence" value="ECO:0007669"/>
    <property type="project" value="TreeGrafter"/>
</dbReference>
<dbReference type="RefSeq" id="WP_008250344.1">
    <property type="nucleotide sequence ID" value="NZ_CP014544.1"/>
</dbReference>
<name>A0A127M588_9GAMM</name>
<organism evidence="8 9">
    <name type="scientific">Zhongshania aliphaticivorans</name>
    <dbReference type="NCBI Taxonomy" id="1470434"/>
    <lineage>
        <taxon>Bacteria</taxon>
        <taxon>Pseudomonadati</taxon>
        <taxon>Pseudomonadota</taxon>
        <taxon>Gammaproteobacteria</taxon>
        <taxon>Cellvibrionales</taxon>
        <taxon>Spongiibacteraceae</taxon>
        <taxon>Zhongshania</taxon>
    </lineage>
</organism>
<dbReference type="PANTHER" id="PTHR30097:SF15">
    <property type="entry name" value="CATION EFFLUX SYSTEM PROTEIN CUSB"/>
    <property type="match status" value="1"/>
</dbReference>
<feature type="domain" description="CusB-like beta-barrel" evidence="6">
    <location>
        <begin position="519"/>
        <end position="595"/>
    </location>
</feature>
<evidence type="ECO:0000256" key="2">
    <source>
        <dbReference type="ARBA" id="ARBA00022448"/>
    </source>
</evidence>
<evidence type="ECO:0000259" key="7">
    <source>
        <dbReference type="Pfam" id="PF25975"/>
    </source>
</evidence>
<feature type="domain" description="CusB-like three alpha-helical bundle" evidence="5">
    <location>
        <begin position="429"/>
        <end position="480"/>
    </location>
</feature>
<dbReference type="GO" id="GO:0015679">
    <property type="term" value="P:plasma membrane copper ion transport"/>
    <property type="evidence" value="ECO:0007669"/>
    <property type="project" value="TreeGrafter"/>
</dbReference>
<accession>A0A127M588</accession>
<dbReference type="InterPro" id="IPR032693">
    <property type="entry name" value="YtkA-like_dom"/>
</dbReference>
<keyword evidence="2" id="KW-0813">Transport</keyword>
<dbReference type="KEGG" id="zal:AZF00_08875"/>
<comment type="similarity">
    <text evidence="1">Belongs to the membrane fusion protein (MFP) (TC 8.A.1) family.</text>
</comment>
<dbReference type="GO" id="GO:0022857">
    <property type="term" value="F:transmembrane transporter activity"/>
    <property type="evidence" value="ECO:0007669"/>
    <property type="project" value="InterPro"/>
</dbReference>
<dbReference type="FunFam" id="2.40.30.170:FF:000010">
    <property type="entry name" value="Efflux RND transporter periplasmic adaptor subunit"/>
    <property type="match status" value="1"/>
</dbReference>
<dbReference type="Proteomes" id="UP000074119">
    <property type="component" value="Chromosome"/>
</dbReference>
<dbReference type="Pfam" id="PF13115">
    <property type="entry name" value="YtkA"/>
    <property type="match status" value="1"/>
</dbReference>
<dbReference type="Gene3D" id="2.40.30.170">
    <property type="match status" value="1"/>
</dbReference>
<evidence type="ECO:0000259" key="3">
    <source>
        <dbReference type="Pfam" id="PF13115"/>
    </source>
</evidence>
<dbReference type="InterPro" id="IPR051909">
    <property type="entry name" value="MFP_Cation_Efflux"/>
</dbReference>
<evidence type="ECO:0000259" key="4">
    <source>
        <dbReference type="Pfam" id="PF19335"/>
    </source>
</evidence>
<dbReference type="InterPro" id="IPR058649">
    <property type="entry name" value="CzcB_C"/>
</dbReference>
<dbReference type="NCBIfam" id="TIGR01730">
    <property type="entry name" value="RND_mfp"/>
    <property type="match status" value="1"/>
</dbReference>
<dbReference type="Gene3D" id="2.40.420.20">
    <property type="match status" value="1"/>
</dbReference>
<evidence type="ECO:0000259" key="6">
    <source>
        <dbReference type="Pfam" id="PF25954"/>
    </source>
</evidence>
<dbReference type="SUPFAM" id="SSF111369">
    <property type="entry name" value="HlyD-like secretion proteins"/>
    <property type="match status" value="1"/>
</dbReference>
<dbReference type="EMBL" id="CP014544">
    <property type="protein sequence ID" value="AMO68408.1"/>
    <property type="molecule type" value="Genomic_DNA"/>
</dbReference>
<feature type="domain" description="CzcB-like C-terminal circularly permuted SH3-like" evidence="7">
    <location>
        <begin position="603"/>
        <end position="662"/>
    </location>
</feature>
<dbReference type="Gene3D" id="6.10.140.730">
    <property type="match status" value="1"/>
</dbReference>
<reference evidence="8 9" key="1">
    <citation type="submission" date="2015-12" db="EMBL/GenBank/DDBJ databases">
        <authorList>
            <person name="Shamseldin A."/>
            <person name="Moawad H."/>
            <person name="Abd El-Rahim W.M."/>
            <person name="Sadowsky M.J."/>
        </authorList>
    </citation>
    <scope>NUCLEOTIDE SEQUENCE [LARGE SCALE GENOMIC DNA]</scope>
    <source>
        <strain evidence="8 9">SM2</strain>
    </source>
</reference>
<dbReference type="GO" id="GO:0030288">
    <property type="term" value="C:outer membrane-bounded periplasmic space"/>
    <property type="evidence" value="ECO:0007669"/>
    <property type="project" value="TreeGrafter"/>
</dbReference>
<gene>
    <name evidence="8" type="ORF">AZF00_08875</name>
</gene>
<dbReference type="Pfam" id="PF25954">
    <property type="entry name" value="Beta-barrel_RND_2"/>
    <property type="match status" value="1"/>
</dbReference>
<protein>
    <recommendedName>
        <fullName evidence="10">Cation efflux system protein CusB</fullName>
    </recommendedName>
</protein>
<dbReference type="Pfam" id="PF19335">
    <property type="entry name" value="HMBD"/>
    <property type="match status" value="1"/>
</dbReference>
<dbReference type="Pfam" id="PF25975">
    <property type="entry name" value="CzcB_C"/>
    <property type="match status" value="1"/>
</dbReference>
<dbReference type="GO" id="GO:0016020">
    <property type="term" value="C:membrane"/>
    <property type="evidence" value="ECO:0007669"/>
    <property type="project" value="InterPro"/>
</dbReference>
<evidence type="ECO:0008006" key="10">
    <source>
        <dbReference type="Google" id="ProtNLM"/>
    </source>
</evidence>
<proteinExistence type="inferred from homology"/>
<evidence type="ECO:0000259" key="5">
    <source>
        <dbReference type="Pfam" id="PF25869"/>
    </source>
</evidence>
<dbReference type="InterPro" id="IPR058791">
    <property type="entry name" value="3HB_CusB"/>
</dbReference>